<keyword evidence="7 19" id="KW-0349">Heme</keyword>
<evidence type="ECO:0000256" key="7">
    <source>
        <dbReference type="ARBA" id="ARBA00022617"/>
    </source>
</evidence>
<feature type="binding site" description="axial binding residue" evidence="20">
    <location>
        <position position="175"/>
    </location>
    <ligand>
        <name>heme c</name>
        <dbReference type="ChEBI" id="CHEBI:61717"/>
        <label>2</label>
    </ligand>
    <ligandPart>
        <name>Fe</name>
        <dbReference type="ChEBI" id="CHEBI:18248"/>
    </ligandPart>
</feature>
<dbReference type="PROSITE" id="PS51007">
    <property type="entry name" value="CYTC"/>
    <property type="match status" value="2"/>
</dbReference>
<feature type="binding site" description="covalent" evidence="21">
    <location>
        <position position="123"/>
    </location>
    <ligand>
        <name>heme c</name>
        <dbReference type="ChEBI" id="CHEBI:61717"/>
        <label>1</label>
    </ligand>
</feature>
<keyword evidence="10 19" id="KW-0479">Metal-binding</keyword>
<evidence type="ECO:0000256" key="10">
    <source>
        <dbReference type="ARBA" id="ARBA00022723"/>
    </source>
</evidence>
<evidence type="ECO:0000256" key="2">
    <source>
        <dbReference type="ARBA" id="ARBA00004673"/>
    </source>
</evidence>
<dbReference type="InterPro" id="IPR038414">
    <property type="entry name" value="CcoP_N_sf"/>
</dbReference>
<protein>
    <recommendedName>
        <fullName evidence="19">Cbb3-type cytochrome c oxidase subunit</fullName>
    </recommendedName>
</protein>
<keyword evidence="26" id="KW-1185">Reference proteome</keyword>
<dbReference type="EMBL" id="FNFV01000001">
    <property type="protein sequence ID" value="SDK04538.1"/>
    <property type="molecule type" value="Genomic_DNA"/>
</dbReference>
<evidence type="ECO:0000256" key="11">
    <source>
        <dbReference type="ARBA" id="ARBA00022737"/>
    </source>
</evidence>
<dbReference type="NCBIfam" id="TIGR00782">
    <property type="entry name" value="ccoP"/>
    <property type="match status" value="1"/>
</dbReference>
<keyword evidence="15 19" id="KW-0560">Oxidoreductase</keyword>
<dbReference type="OrthoDB" id="9811281at2"/>
<comment type="function">
    <text evidence="19">C-type cytochrome. Part of the cbb3-type cytochrome c oxidase complex.</text>
</comment>
<evidence type="ECO:0000256" key="6">
    <source>
        <dbReference type="ARBA" id="ARBA00022519"/>
    </source>
</evidence>
<evidence type="ECO:0000256" key="12">
    <source>
        <dbReference type="ARBA" id="ARBA00022781"/>
    </source>
</evidence>
<dbReference type="Gene3D" id="1.10.760.10">
    <property type="entry name" value="Cytochrome c-like domain"/>
    <property type="match status" value="2"/>
</dbReference>
<sequence length="297" mass="32752">MSDKTTEKKSEQGYGTTGHSWDGIEEWNNPLPRWWLWTFYATVIWGLIYTILYPAWPLIDRATPGLLGYNSRLEVQEQIEAFKRKNAALEEKLASIDLNEIRSDADLYNYAIRSGAAVFRTNCAQCHGSGGAGAKGYPNLLDDEWLWGGTIEEIAYTVHHGIRNEQSPDARWSEMPAFGRDEILDEEQIANVVHYVLKISGQNHDAAMAAGGEQVFLDNCTSCHGEDGKGDPSVGAPDLTNAIWLYGGDEATLTETVTNGRFGVMPAWHEEFRPAGGLTDSQVNAVAAYVHQLGGGQ</sequence>
<keyword evidence="18 19" id="KW-0472">Membrane</keyword>
<dbReference type="Pfam" id="PF13442">
    <property type="entry name" value="Cytochrome_CBB3"/>
    <property type="match status" value="1"/>
</dbReference>
<keyword evidence="12 19" id="KW-0375">Hydrogen ion transport</keyword>
<comment type="similarity">
    <text evidence="3 19">Belongs to the CcoP / FixP family.</text>
</comment>
<keyword evidence="4 19" id="KW-0813">Transport</keyword>
<evidence type="ECO:0000259" key="24">
    <source>
        <dbReference type="PROSITE" id="PS51007"/>
    </source>
</evidence>
<feature type="transmembrane region" description="Helical" evidence="23">
    <location>
        <begin position="34"/>
        <end position="56"/>
    </location>
</feature>
<feature type="binding site" description="covalent" evidence="21">
    <location>
        <position position="223"/>
    </location>
    <ligand>
        <name>heme c</name>
        <dbReference type="ChEBI" id="CHEBI:61717"/>
        <label>2</label>
    </ligand>
</feature>
<evidence type="ECO:0000256" key="9">
    <source>
        <dbReference type="ARBA" id="ARBA00022692"/>
    </source>
</evidence>
<evidence type="ECO:0000256" key="20">
    <source>
        <dbReference type="PIRSR" id="PIRSR000006-1"/>
    </source>
</evidence>
<keyword evidence="14 23" id="KW-1133">Transmembrane helix</keyword>
<dbReference type="GO" id="GO:0006119">
    <property type="term" value="P:oxidative phosphorylation"/>
    <property type="evidence" value="ECO:0007669"/>
    <property type="project" value="UniProtKB-UniPathway"/>
</dbReference>
<gene>
    <name evidence="25" type="ORF">SAMN05216257_101403</name>
</gene>
<comment type="subunit">
    <text evidence="19">Component of the cbb3-type cytochrome c oxidase.</text>
</comment>
<accession>A0A1G8YP17</accession>
<proteinExistence type="inferred from homology"/>
<dbReference type="GO" id="GO:1902600">
    <property type="term" value="P:proton transmembrane transport"/>
    <property type="evidence" value="ECO:0007669"/>
    <property type="project" value="UniProtKB-KW"/>
</dbReference>
<evidence type="ECO:0000313" key="25">
    <source>
        <dbReference type="EMBL" id="SDK04538.1"/>
    </source>
</evidence>
<dbReference type="PIRSF" id="PIRSF000006">
    <property type="entry name" value="Cbb3-Cox_fixP"/>
    <property type="match status" value="1"/>
</dbReference>
<keyword evidence="5 19" id="KW-1003">Cell membrane</keyword>
<dbReference type="InterPro" id="IPR032858">
    <property type="entry name" value="CcoP_N"/>
</dbReference>
<keyword evidence="9 23" id="KW-0812">Transmembrane</keyword>
<keyword evidence="11" id="KW-0677">Repeat</keyword>
<dbReference type="Pfam" id="PF14715">
    <property type="entry name" value="FixP_N"/>
    <property type="match status" value="1"/>
</dbReference>
<feature type="binding site" description="covalent" evidence="21">
    <location>
        <position position="126"/>
    </location>
    <ligand>
        <name>heme c</name>
        <dbReference type="ChEBI" id="CHEBI:61717"/>
        <label>1</label>
    </ligand>
</feature>
<keyword evidence="6 19" id="KW-0997">Cell inner membrane</keyword>
<evidence type="ECO:0000256" key="23">
    <source>
        <dbReference type="SAM" id="Phobius"/>
    </source>
</evidence>
<name>A0A1G8YP17_9RHOB</name>
<evidence type="ECO:0000256" key="22">
    <source>
        <dbReference type="SAM" id="Coils"/>
    </source>
</evidence>
<evidence type="ECO:0000256" key="1">
    <source>
        <dbReference type="ARBA" id="ARBA00004533"/>
    </source>
</evidence>
<dbReference type="GO" id="GO:0009055">
    <property type="term" value="F:electron transfer activity"/>
    <property type="evidence" value="ECO:0007669"/>
    <property type="project" value="InterPro"/>
</dbReference>
<feature type="coiled-coil region" evidence="22">
    <location>
        <begin position="72"/>
        <end position="99"/>
    </location>
</feature>
<keyword evidence="13 19" id="KW-0249">Electron transport</keyword>
<evidence type="ECO:0000256" key="13">
    <source>
        <dbReference type="ARBA" id="ARBA00022982"/>
    </source>
</evidence>
<feature type="binding site" description="axial binding residue" evidence="20">
    <location>
        <position position="127"/>
    </location>
    <ligand>
        <name>heme c</name>
        <dbReference type="ChEBI" id="CHEBI:61717"/>
        <label>1</label>
    </ligand>
    <ligandPart>
        <name>Fe</name>
        <dbReference type="ChEBI" id="CHEBI:18248"/>
    </ligandPart>
</feature>
<feature type="domain" description="Cytochrome c" evidence="24">
    <location>
        <begin position="207"/>
        <end position="294"/>
    </location>
</feature>
<dbReference type="InterPro" id="IPR009056">
    <property type="entry name" value="Cyt_c-like_dom"/>
</dbReference>
<feature type="binding site" description="axial binding residue" evidence="20">
    <location>
        <position position="224"/>
    </location>
    <ligand>
        <name>heme c</name>
        <dbReference type="ChEBI" id="CHEBI:61717"/>
        <label>2</label>
    </ligand>
    <ligandPart>
        <name>Fe</name>
        <dbReference type="ChEBI" id="CHEBI:18248"/>
    </ligandPart>
</feature>
<reference evidence="26" key="1">
    <citation type="submission" date="2016-10" db="EMBL/GenBank/DDBJ databases">
        <authorList>
            <person name="Varghese N."/>
            <person name="Submissions S."/>
        </authorList>
    </citation>
    <scope>NUCLEOTIDE SEQUENCE [LARGE SCALE GENOMIC DNA]</scope>
    <source>
        <strain evidence="26">CGMCC 1.10789</strain>
    </source>
</reference>
<evidence type="ECO:0000256" key="18">
    <source>
        <dbReference type="ARBA" id="ARBA00023136"/>
    </source>
</evidence>
<keyword evidence="17 19" id="KW-0406">Ion transport</keyword>
<keyword evidence="8 19" id="KW-0679">Respiratory chain</keyword>
<organism evidence="25 26">
    <name type="scientific">Meinhardsimonia xiamenensis</name>
    <dbReference type="NCBI Taxonomy" id="990712"/>
    <lineage>
        <taxon>Bacteria</taxon>
        <taxon>Pseudomonadati</taxon>
        <taxon>Pseudomonadota</taxon>
        <taxon>Alphaproteobacteria</taxon>
        <taxon>Rhodobacterales</taxon>
        <taxon>Paracoccaceae</taxon>
        <taxon>Meinhardsimonia</taxon>
    </lineage>
</organism>
<comment type="pathway">
    <text evidence="2 19">Energy metabolism; oxidative phosphorylation.</text>
</comment>
<evidence type="ECO:0000256" key="4">
    <source>
        <dbReference type="ARBA" id="ARBA00022448"/>
    </source>
</evidence>
<evidence type="ECO:0000256" key="15">
    <source>
        <dbReference type="ARBA" id="ARBA00023002"/>
    </source>
</evidence>
<dbReference type="RefSeq" id="WP_092497648.1">
    <property type="nucleotide sequence ID" value="NZ_FNFV01000001.1"/>
</dbReference>
<evidence type="ECO:0000313" key="26">
    <source>
        <dbReference type="Proteomes" id="UP000199328"/>
    </source>
</evidence>
<evidence type="ECO:0000256" key="21">
    <source>
        <dbReference type="PIRSR" id="PIRSR000006-2"/>
    </source>
</evidence>
<dbReference type="Proteomes" id="UP000199328">
    <property type="component" value="Unassembled WGS sequence"/>
</dbReference>
<feature type="binding site" description="covalent" evidence="21">
    <location>
        <position position="220"/>
    </location>
    <ligand>
        <name>heme c</name>
        <dbReference type="ChEBI" id="CHEBI:61717"/>
        <label>2</label>
    </ligand>
</feature>
<dbReference type="GO" id="GO:0020037">
    <property type="term" value="F:heme binding"/>
    <property type="evidence" value="ECO:0007669"/>
    <property type="project" value="InterPro"/>
</dbReference>
<evidence type="ECO:0000256" key="17">
    <source>
        <dbReference type="ARBA" id="ARBA00023065"/>
    </source>
</evidence>
<keyword evidence="22" id="KW-0175">Coiled coil</keyword>
<keyword evidence="16 19" id="KW-0408">Iron</keyword>
<dbReference type="Gene3D" id="6.10.280.130">
    <property type="match status" value="1"/>
</dbReference>
<dbReference type="InterPro" id="IPR050597">
    <property type="entry name" value="Cytochrome_c_Oxidase_Subunit"/>
</dbReference>
<dbReference type="UniPathway" id="UPA00705"/>
<evidence type="ECO:0000256" key="19">
    <source>
        <dbReference type="PIRNR" id="PIRNR000006"/>
    </source>
</evidence>
<dbReference type="AlphaFoldDB" id="A0A1G8YP17"/>
<dbReference type="PANTHER" id="PTHR33751:SF1">
    <property type="entry name" value="CBB3-TYPE CYTOCHROME C OXIDASE SUBUNIT FIXP"/>
    <property type="match status" value="1"/>
</dbReference>
<feature type="domain" description="Cytochrome c" evidence="24">
    <location>
        <begin position="110"/>
        <end position="200"/>
    </location>
</feature>
<evidence type="ECO:0000256" key="5">
    <source>
        <dbReference type="ARBA" id="ARBA00022475"/>
    </source>
</evidence>
<evidence type="ECO:0000256" key="14">
    <source>
        <dbReference type="ARBA" id="ARBA00022989"/>
    </source>
</evidence>
<dbReference type="InterPro" id="IPR036909">
    <property type="entry name" value="Cyt_c-like_dom_sf"/>
</dbReference>
<dbReference type="InterPro" id="IPR004678">
    <property type="entry name" value="Cyt_c_oxidase_cbb3_su3"/>
</dbReference>
<dbReference type="GO" id="GO:0016491">
    <property type="term" value="F:oxidoreductase activity"/>
    <property type="evidence" value="ECO:0007669"/>
    <property type="project" value="UniProtKB-KW"/>
</dbReference>
<evidence type="ECO:0000256" key="16">
    <source>
        <dbReference type="ARBA" id="ARBA00023004"/>
    </source>
</evidence>
<dbReference type="PANTHER" id="PTHR33751">
    <property type="entry name" value="CBB3-TYPE CYTOCHROME C OXIDASE SUBUNIT FIXP"/>
    <property type="match status" value="1"/>
</dbReference>
<evidence type="ECO:0000256" key="3">
    <source>
        <dbReference type="ARBA" id="ARBA00006113"/>
    </source>
</evidence>
<dbReference type="STRING" id="990712.SAMN05216257_101403"/>
<feature type="binding site" description="axial binding residue" evidence="20">
    <location>
        <position position="265"/>
    </location>
    <ligand>
        <name>heme c</name>
        <dbReference type="ChEBI" id="CHEBI:61717"/>
        <label>1</label>
    </ligand>
    <ligandPart>
        <name>Fe</name>
        <dbReference type="ChEBI" id="CHEBI:18248"/>
    </ligandPart>
</feature>
<dbReference type="GO" id="GO:0005886">
    <property type="term" value="C:plasma membrane"/>
    <property type="evidence" value="ECO:0007669"/>
    <property type="project" value="UniProtKB-SubCell"/>
</dbReference>
<dbReference type="GO" id="GO:0046872">
    <property type="term" value="F:metal ion binding"/>
    <property type="evidence" value="ECO:0007669"/>
    <property type="project" value="UniProtKB-KW"/>
</dbReference>
<dbReference type="SUPFAM" id="SSF46626">
    <property type="entry name" value="Cytochrome c"/>
    <property type="match status" value="2"/>
</dbReference>
<comment type="cofactor">
    <cofactor evidence="19 21">
        <name>heme c</name>
        <dbReference type="ChEBI" id="CHEBI:61717"/>
    </cofactor>
    <text evidence="19 21">Binds 2 heme C groups per subunit.</text>
</comment>
<dbReference type="Pfam" id="PF00034">
    <property type="entry name" value="Cytochrom_C"/>
    <property type="match status" value="1"/>
</dbReference>
<evidence type="ECO:0000256" key="8">
    <source>
        <dbReference type="ARBA" id="ARBA00022660"/>
    </source>
</evidence>
<comment type="subcellular location">
    <subcellularLocation>
        <location evidence="1 19">Cell inner membrane</location>
    </subcellularLocation>
</comment>